<evidence type="ECO:0000256" key="10">
    <source>
        <dbReference type="ARBA" id="ARBA00023235"/>
    </source>
</evidence>
<reference evidence="14" key="2">
    <citation type="submission" date="2020-09" db="EMBL/GenBank/DDBJ databases">
        <authorList>
            <person name="Sun Q."/>
            <person name="Zhou Y."/>
        </authorList>
    </citation>
    <scope>NUCLEOTIDE SEQUENCE</scope>
    <source>
        <strain evidence="14">CGMCC 1.12726</strain>
    </source>
</reference>
<dbReference type="GO" id="GO:0003677">
    <property type="term" value="F:DNA binding"/>
    <property type="evidence" value="ECO:0007669"/>
    <property type="project" value="UniProtKB-UniRule"/>
</dbReference>
<dbReference type="CDD" id="cd17929">
    <property type="entry name" value="DEXHc_priA"/>
    <property type="match status" value="1"/>
</dbReference>
<feature type="binding site" evidence="12">
    <location>
        <position position="478"/>
    </location>
    <ligand>
        <name>Zn(2+)</name>
        <dbReference type="ChEBI" id="CHEBI:29105"/>
        <label>1</label>
    </ligand>
</feature>
<dbReference type="InterPro" id="IPR014001">
    <property type="entry name" value="Helicase_ATP-bd"/>
</dbReference>
<keyword evidence="4 12" id="KW-0547">Nucleotide-binding</keyword>
<dbReference type="InterPro" id="IPR027417">
    <property type="entry name" value="P-loop_NTPase"/>
</dbReference>
<sequence>MNSAPPPACLKVALPVPVPGLFDYLPGNGRHADSGWIGCRVRVPFGSRSLVGWVADTGVAESDSGSLKAIEGRVDPVPILTGEALASLQWTARYYQAPLGEVIAAAVPALLREGKPMPDLSVPAWRLTDAGTAGWPELRRNSRVRQLAETLAQGQCPEAELDVRVAQWRPAMRTLQARGWAECLALPPQTPTDRPAGDGPELHPAQRDCLEALRADAGFAVHLIEGVTGSGKTEIYIQAVLDCLARGKQALVLVPEIGLTPQTLARFRARLPVPVHVLHSNLADGDRARAWAAIAAGVGRVLLGTRSAVFTPMPDAGLIIIDEEHDGSYKQQDGFHYHARDVAIVRAKAMAAPVILGSATPSLESLRNADAGRYVLHRLPERAGTAKPPQVRVADIRKLRLQHGIGQAMLDGIAGCLKAGGQALVFKNRRGYAPALLCHDCGFTAMCPRCDATLTLHAGQKRLHCHHCGHQKPKPPACPDCGSLALQPQGYGTERLEEALAAAFPDVPCIRVDSETTRRRDGLAKRLAEAGDGPAILVGTQILAKGHDLPNLRFVGVVGVDESLYSADFRAHEKLAQLLVQVAGRAGRAEHAGHVLIQTHHPGHPLLTGLLHGGYPAFAREALPERQQADLPPYTHMALLRCESVHQEAAAVFLEEASAVFAEERRRGGWPVHSSGALPAGMPRRAGRYRWQLTLNARERGDLQRLLAAALPRVRALKSARKTRWSVDVDPCDFL</sequence>
<evidence type="ECO:0000313" key="15">
    <source>
        <dbReference type="Proteomes" id="UP000632858"/>
    </source>
</evidence>
<evidence type="ECO:0000256" key="2">
    <source>
        <dbReference type="ARBA" id="ARBA00022705"/>
    </source>
</evidence>
<dbReference type="GO" id="GO:0006269">
    <property type="term" value="P:DNA replication, synthesis of primer"/>
    <property type="evidence" value="ECO:0007669"/>
    <property type="project" value="UniProtKB-KW"/>
</dbReference>
<evidence type="ECO:0000256" key="12">
    <source>
        <dbReference type="HAMAP-Rule" id="MF_00983"/>
    </source>
</evidence>
<feature type="binding site" evidence="12">
    <location>
        <position position="481"/>
    </location>
    <ligand>
        <name>Zn(2+)</name>
        <dbReference type="ChEBI" id="CHEBI:29105"/>
        <label>1</label>
    </ligand>
</feature>
<comment type="cofactor">
    <cofactor evidence="12">
        <name>Zn(2+)</name>
        <dbReference type="ChEBI" id="CHEBI:29105"/>
    </cofactor>
    <text evidence="12">Binds 2 zinc ions per subunit.</text>
</comment>
<feature type="binding site" evidence="12">
    <location>
        <position position="447"/>
    </location>
    <ligand>
        <name>Zn(2+)</name>
        <dbReference type="ChEBI" id="CHEBI:29105"/>
        <label>2</label>
    </ligand>
</feature>
<dbReference type="Pfam" id="PF00271">
    <property type="entry name" value="Helicase_C"/>
    <property type="match status" value="1"/>
</dbReference>
<keyword evidence="9 12" id="KW-0238">DNA-binding</keyword>
<feature type="domain" description="Helicase ATP-binding" evidence="13">
    <location>
        <begin position="213"/>
        <end position="379"/>
    </location>
</feature>
<dbReference type="Pfam" id="PF00270">
    <property type="entry name" value="DEAD"/>
    <property type="match status" value="1"/>
</dbReference>
<dbReference type="InterPro" id="IPR001650">
    <property type="entry name" value="Helicase_C-like"/>
</dbReference>
<keyword evidence="5 12" id="KW-0378">Hydrolase</keyword>
<dbReference type="GO" id="GO:0016787">
    <property type="term" value="F:hydrolase activity"/>
    <property type="evidence" value="ECO:0007669"/>
    <property type="project" value="UniProtKB-KW"/>
</dbReference>
<dbReference type="Pfam" id="PF18074">
    <property type="entry name" value="PriA_C"/>
    <property type="match status" value="1"/>
</dbReference>
<dbReference type="SUPFAM" id="SSF52540">
    <property type="entry name" value="P-loop containing nucleoside triphosphate hydrolases"/>
    <property type="match status" value="2"/>
</dbReference>
<feature type="binding site" evidence="12">
    <location>
        <position position="438"/>
    </location>
    <ligand>
        <name>Zn(2+)</name>
        <dbReference type="ChEBI" id="CHEBI:29105"/>
        <label>1</label>
    </ligand>
</feature>
<dbReference type="PANTHER" id="PTHR30580">
    <property type="entry name" value="PRIMOSOMAL PROTEIN N"/>
    <property type="match status" value="1"/>
</dbReference>
<dbReference type="Gene3D" id="3.40.1440.60">
    <property type="entry name" value="PriA, 3(prime) DNA-binding domain"/>
    <property type="match status" value="1"/>
</dbReference>
<comment type="catalytic activity">
    <reaction evidence="11 12">
        <text>ATP + H2O = ADP + phosphate + H(+)</text>
        <dbReference type="Rhea" id="RHEA:13065"/>
        <dbReference type="ChEBI" id="CHEBI:15377"/>
        <dbReference type="ChEBI" id="CHEBI:15378"/>
        <dbReference type="ChEBI" id="CHEBI:30616"/>
        <dbReference type="ChEBI" id="CHEBI:43474"/>
        <dbReference type="ChEBI" id="CHEBI:456216"/>
        <dbReference type="EC" id="5.6.2.4"/>
    </reaction>
</comment>
<feature type="binding site" evidence="12">
    <location>
        <position position="450"/>
    </location>
    <ligand>
        <name>Zn(2+)</name>
        <dbReference type="ChEBI" id="CHEBI:29105"/>
        <label>2</label>
    </ligand>
</feature>
<evidence type="ECO:0000259" key="13">
    <source>
        <dbReference type="PROSITE" id="PS51192"/>
    </source>
</evidence>
<dbReference type="EMBL" id="BMFO01000003">
    <property type="protein sequence ID" value="GGF95293.1"/>
    <property type="molecule type" value="Genomic_DNA"/>
</dbReference>
<dbReference type="InterPro" id="IPR042115">
    <property type="entry name" value="PriA_3primeBD_sf"/>
</dbReference>
<comment type="similarity">
    <text evidence="12">Belongs to the helicase family. PriA subfamily.</text>
</comment>
<dbReference type="InterPro" id="IPR005259">
    <property type="entry name" value="PriA"/>
</dbReference>
<evidence type="ECO:0000256" key="11">
    <source>
        <dbReference type="ARBA" id="ARBA00048988"/>
    </source>
</evidence>
<evidence type="ECO:0000256" key="4">
    <source>
        <dbReference type="ARBA" id="ARBA00022741"/>
    </source>
</evidence>
<dbReference type="FunFam" id="3.40.50.300:FF:000489">
    <property type="entry name" value="Primosome assembly protein PriA"/>
    <property type="match status" value="1"/>
</dbReference>
<dbReference type="Gene3D" id="3.40.50.300">
    <property type="entry name" value="P-loop containing nucleotide triphosphate hydrolases"/>
    <property type="match status" value="2"/>
</dbReference>
<dbReference type="HAMAP" id="MF_00983">
    <property type="entry name" value="PriA"/>
    <property type="match status" value="1"/>
</dbReference>
<comment type="subunit">
    <text evidence="12">Component of the replication restart primosome.</text>
</comment>
<protein>
    <recommendedName>
        <fullName evidence="12">Replication restart protein PriA</fullName>
    </recommendedName>
    <alternativeName>
        <fullName evidence="12">ATP-dependent DNA helicase PriA</fullName>
        <ecNumber evidence="12">5.6.2.4</ecNumber>
    </alternativeName>
    <alternativeName>
        <fullName evidence="12">DNA 3'-5' helicase PriA</fullName>
    </alternativeName>
</protein>
<dbReference type="GO" id="GO:0006310">
    <property type="term" value="P:DNA recombination"/>
    <property type="evidence" value="ECO:0007669"/>
    <property type="project" value="InterPro"/>
</dbReference>
<dbReference type="InterPro" id="IPR041222">
    <property type="entry name" value="PriA_3primeBD"/>
</dbReference>
<evidence type="ECO:0000256" key="5">
    <source>
        <dbReference type="ARBA" id="ARBA00022801"/>
    </source>
</evidence>
<evidence type="ECO:0000313" key="14">
    <source>
        <dbReference type="EMBL" id="GGF95293.1"/>
    </source>
</evidence>
<dbReference type="AlphaFoldDB" id="A0A917CQV6"/>
<dbReference type="SMART" id="SM00490">
    <property type="entry name" value="HELICc"/>
    <property type="match status" value="1"/>
</dbReference>
<proteinExistence type="inferred from homology"/>
<keyword evidence="15" id="KW-1185">Reference proteome</keyword>
<dbReference type="InterPro" id="IPR040498">
    <property type="entry name" value="PriA_CRR"/>
</dbReference>
<comment type="caution">
    <text evidence="14">The sequence shown here is derived from an EMBL/GenBank/DDBJ whole genome shotgun (WGS) entry which is preliminary data.</text>
</comment>
<dbReference type="GO" id="GO:1990077">
    <property type="term" value="C:primosome complex"/>
    <property type="evidence" value="ECO:0007669"/>
    <property type="project" value="UniProtKB-UniRule"/>
</dbReference>
<dbReference type="Pfam" id="PF18319">
    <property type="entry name" value="Zn_ribbon_PriA"/>
    <property type="match status" value="1"/>
</dbReference>
<dbReference type="InterPro" id="IPR011545">
    <property type="entry name" value="DEAD/DEAH_box_helicase_dom"/>
</dbReference>
<dbReference type="PANTHER" id="PTHR30580:SF0">
    <property type="entry name" value="PRIMOSOMAL PROTEIN N"/>
    <property type="match status" value="1"/>
</dbReference>
<dbReference type="GO" id="GO:0008270">
    <property type="term" value="F:zinc ion binding"/>
    <property type="evidence" value="ECO:0007669"/>
    <property type="project" value="UniProtKB-UniRule"/>
</dbReference>
<organism evidence="14 15">
    <name type="scientific">Arenimonas maotaiensis</name>
    <dbReference type="NCBI Taxonomy" id="1446479"/>
    <lineage>
        <taxon>Bacteria</taxon>
        <taxon>Pseudomonadati</taxon>
        <taxon>Pseudomonadota</taxon>
        <taxon>Gammaproteobacteria</taxon>
        <taxon>Lysobacterales</taxon>
        <taxon>Lysobacteraceae</taxon>
        <taxon>Arenimonas</taxon>
    </lineage>
</organism>
<dbReference type="GO" id="GO:0043138">
    <property type="term" value="F:3'-5' DNA helicase activity"/>
    <property type="evidence" value="ECO:0007669"/>
    <property type="project" value="UniProtKB-EC"/>
</dbReference>
<keyword evidence="1 12" id="KW-0639">Primosome</keyword>
<feature type="binding site" evidence="12">
    <location>
        <position position="468"/>
    </location>
    <ligand>
        <name>Zn(2+)</name>
        <dbReference type="ChEBI" id="CHEBI:29105"/>
        <label>2</label>
    </ligand>
</feature>
<comment type="function">
    <text evidence="12">Initiates the restart of stalled replication forks, which reloads the replicative helicase on sites other than the origin of replication. Recognizes and binds to abandoned replication forks and remodels them to uncover a helicase loading site. Promotes assembly of the primosome at these replication forks.</text>
</comment>
<keyword evidence="3 12" id="KW-0479">Metal-binding</keyword>
<evidence type="ECO:0000256" key="9">
    <source>
        <dbReference type="ARBA" id="ARBA00023125"/>
    </source>
</evidence>
<evidence type="ECO:0000256" key="1">
    <source>
        <dbReference type="ARBA" id="ARBA00022515"/>
    </source>
</evidence>
<dbReference type="GO" id="GO:0005524">
    <property type="term" value="F:ATP binding"/>
    <property type="evidence" value="ECO:0007669"/>
    <property type="project" value="UniProtKB-UniRule"/>
</dbReference>
<feature type="binding site" evidence="12">
    <location>
        <position position="441"/>
    </location>
    <ligand>
        <name>Zn(2+)</name>
        <dbReference type="ChEBI" id="CHEBI:29105"/>
        <label>1</label>
    </ligand>
</feature>
<dbReference type="NCBIfam" id="NF004067">
    <property type="entry name" value="PRK05580.1-4"/>
    <property type="match status" value="1"/>
</dbReference>
<dbReference type="GO" id="GO:0006270">
    <property type="term" value="P:DNA replication initiation"/>
    <property type="evidence" value="ECO:0007669"/>
    <property type="project" value="TreeGrafter"/>
</dbReference>
<reference evidence="14" key="1">
    <citation type="journal article" date="2014" name="Int. J. Syst. Evol. Microbiol.">
        <title>Complete genome sequence of Corynebacterium casei LMG S-19264T (=DSM 44701T), isolated from a smear-ripened cheese.</title>
        <authorList>
            <consortium name="US DOE Joint Genome Institute (JGI-PGF)"/>
            <person name="Walter F."/>
            <person name="Albersmeier A."/>
            <person name="Kalinowski J."/>
            <person name="Ruckert C."/>
        </authorList>
    </citation>
    <scope>NUCLEOTIDE SEQUENCE</scope>
    <source>
        <strain evidence="14">CGMCC 1.12726</strain>
    </source>
</reference>
<dbReference type="NCBIfam" id="TIGR00595">
    <property type="entry name" value="priA"/>
    <property type="match status" value="1"/>
</dbReference>
<dbReference type="InterPro" id="IPR041236">
    <property type="entry name" value="PriA_C"/>
</dbReference>
<evidence type="ECO:0000256" key="3">
    <source>
        <dbReference type="ARBA" id="ARBA00022723"/>
    </source>
</evidence>
<comment type="catalytic activity">
    <reaction evidence="12">
        <text>Couples ATP hydrolysis with the unwinding of duplex DNA by translocating in the 3'-5' direction.</text>
        <dbReference type="EC" id="5.6.2.4"/>
    </reaction>
</comment>
<keyword evidence="6 12" id="KW-0347">Helicase</keyword>
<accession>A0A917CQV6</accession>
<name>A0A917CQV6_9GAMM</name>
<gene>
    <name evidence="12 14" type="primary">priA</name>
    <name evidence="14" type="ORF">GCM10010960_16230</name>
</gene>
<keyword evidence="7 12" id="KW-0862">Zinc</keyword>
<dbReference type="EC" id="5.6.2.4" evidence="12"/>
<dbReference type="PROSITE" id="PS51192">
    <property type="entry name" value="HELICASE_ATP_BIND_1"/>
    <property type="match status" value="1"/>
</dbReference>
<keyword evidence="2 12" id="KW-0235">DNA replication</keyword>
<dbReference type="RefSeq" id="WP_188449776.1">
    <property type="nucleotide sequence ID" value="NZ_BMFO01000003.1"/>
</dbReference>
<evidence type="ECO:0000256" key="8">
    <source>
        <dbReference type="ARBA" id="ARBA00022840"/>
    </source>
</evidence>
<dbReference type="Proteomes" id="UP000632858">
    <property type="component" value="Unassembled WGS sequence"/>
</dbReference>
<evidence type="ECO:0000256" key="6">
    <source>
        <dbReference type="ARBA" id="ARBA00022806"/>
    </source>
</evidence>
<feature type="binding site" evidence="12">
    <location>
        <position position="465"/>
    </location>
    <ligand>
        <name>Zn(2+)</name>
        <dbReference type="ChEBI" id="CHEBI:29105"/>
        <label>2</label>
    </ligand>
</feature>
<keyword evidence="8 12" id="KW-0067">ATP-binding</keyword>
<dbReference type="GO" id="GO:0006302">
    <property type="term" value="P:double-strand break repair"/>
    <property type="evidence" value="ECO:0007669"/>
    <property type="project" value="InterPro"/>
</dbReference>
<dbReference type="Pfam" id="PF17764">
    <property type="entry name" value="PriA_3primeBD"/>
    <property type="match status" value="1"/>
</dbReference>
<dbReference type="SMART" id="SM00487">
    <property type="entry name" value="DEXDc"/>
    <property type="match status" value="1"/>
</dbReference>
<keyword evidence="10 12" id="KW-0413">Isomerase</keyword>
<evidence type="ECO:0000256" key="7">
    <source>
        <dbReference type="ARBA" id="ARBA00022833"/>
    </source>
</evidence>